<feature type="compositionally biased region" description="Low complexity" evidence="1">
    <location>
        <begin position="161"/>
        <end position="190"/>
    </location>
</feature>
<dbReference type="AlphaFoldDB" id="A0AAD4K3D3"/>
<feature type="chain" id="PRO_5041897198" evidence="3">
    <location>
        <begin position="23"/>
        <end position="383"/>
    </location>
</feature>
<reference evidence="4" key="1">
    <citation type="journal article" date="2021" name="Mol. Ecol. Resour.">
        <title>Phylogenomic analyses of the genus Drosophila reveals genomic signals of climate adaptation.</title>
        <authorList>
            <person name="Li F."/>
            <person name="Rane R.V."/>
            <person name="Luria V."/>
            <person name="Xiong Z."/>
            <person name="Chen J."/>
            <person name="Li Z."/>
            <person name="Catullo R.A."/>
            <person name="Griffin P.C."/>
            <person name="Schiffer M."/>
            <person name="Pearce S."/>
            <person name="Lee S.F."/>
            <person name="McElroy K."/>
            <person name="Stocker A."/>
            <person name="Shirriffs J."/>
            <person name="Cockerell F."/>
            <person name="Coppin C."/>
            <person name="Sgro C.M."/>
            <person name="Karger A."/>
            <person name="Cain J.W."/>
            <person name="Weber J.A."/>
            <person name="Santpere G."/>
            <person name="Kirschner M.W."/>
            <person name="Hoffmann A.A."/>
            <person name="Oakeshott J.G."/>
            <person name="Zhang G."/>
        </authorList>
    </citation>
    <scope>NUCLEOTIDE SEQUENCE</scope>
    <source>
        <strain evidence="4">BGI-SZ-2011g</strain>
    </source>
</reference>
<organism evidence="4 5">
    <name type="scientific">Drosophila rubida</name>
    <dbReference type="NCBI Taxonomy" id="30044"/>
    <lineage>
        <taxon>Eukaryota</taxon>
        <taxon>Metazoa</taxon>
        <taxon>Ecdysozoa</taxon>
        <taxon>Arthropoda</taxon>
        <taxon>Hexapoda</taxon>
        <taxon>Insecta</taxon>
        <taxon>Pterygota</taxon>
        <taxon>Neoptera</taxon>
        <taxon>Endopterygota</taxon>
        <taxon>Diptera</taxon>
        <taxon>Brachycera</taxon>
        <taxon>Muscomorpha</taxon>
        <taxon>Ephydroidea</taxon>
        <taxon>Drosophilidae</taxon>
        <taxon>Drosophila</taxon>
    </lineage>
</organism>
<evidence type="ECO:0000256" key="1">
    <source>
        <dbReference type="SAM" id="MobiDB-lite"/>
    </source>
</evidence>
<keyword evidence="2" id="KW-0812">Transmembrane</keyword>
<name>A0AAD4K3D3_9MUSC</name>
<evidence type="ECO:0000313" key="4">
    <source>
        <dbReference type="EMBL" id="KAH8372255.1"/>
    </source>
</evidence>
<dbReference type="Proteomes" id="UP001200034">
    <property type="component" value="Unassembled WGS sequence"/>
</dbReference>
<keyword evidence="2" id="KW-0472">Membrane</keyword>
<dbReference type="EMBL" id="JAJJHW010002585">
    <property type="protein sequence ID" value="KAH8372255.1"/>
    <property type="molecule type" value="Genomic_DNA"/>
</dbReference>
<feature type="region of interest" description="Disordered" evidence="1">
    <location>
        <begin position="321"/>
        <end position="369"/>
    </location>
</feature>
<comment type="caution">
    <text evidence="4">The sequence shown here is derived from an EMBL/GenBank/DDBJ whole genome shotgun (WGS) entry which is preliminary data.</text>
</comment>
<gene>
    <name evidence="4" type="ORF">KR093_010774</name>
</gene>
<evidence type="ECO:0000256" key="3">
    <source>
        <dbReference type="SAM" id="SignalP"/>
    </source>
</evidence>
<keyword evidence="5" id="KW-1185">Reference proteome</keyword>
<protein>
    <submittedName>
        <fullName evidence="4">Uncharacterized protein</fullName>
    </submittedName>
</protein>
<feature type="region of interest" description="Disordered" evidence="1">
    <location>
        <begin position="161"/>
        <end position="204"/>
    </location>
</feature>
<feature type="compositionally biased region" description="Polar residues" evidence="1">
    <location>
        <begin position="336"/>
        <end position="354"/>
    </location>
</feature>
<feature type="signal peptide" evidence="3">
    <location>
        <begin position="1"/>
        <end position="22"/>
    </location>
</feature>
<feature type="transmembrane region" description="Helical" evidence="2">
    <location>
        <begin position="76"/>
        <end position="99"/>
    </location>
</feature>
<sequence>MNKTAIWYAAVLLLVYFTLVFCEEAQENPDTQLLSGNSDTDTETLNNAGRDLLEFEGRTRRHRHRFWYRHLWPLAIAYWIKVKVVIVSFFVGSAIYLGFRYLWPQHRCHQEVILDHPPPSFSHDHIPYSLEHHSEHEHYDSPSYDSSPSFEPYSGYSSYSSNSDIVSSDYPSDPSSSSPTGPSGPTGPSSTRRRGKRSVDHDVVDTMDEEVQQEEQVEIVDEEISDSVARQQPAEEQIADFMFAFLGLDSKACRRRFVCEMEFRSKLNPLSSMAFRIVGRGFFEKYTNSNNPQARATNFLECAAVNPECVFVENAEPEVESVEQQTNEASADVETAENTQVEPENTAEAQNEINLQAERRHAKLKQRRGDRMLSSIAEHILTQ</sequence>
<keyword evidence="3" id="KW-0732">Signal</keyword>
<evidence type="ECO:0000313" key="5">
    <source>
        <dbReference type="Proteomes" id="UP001200034"/>
    </source>
</evidence>
<evidence type="ECO:0000256" key="2">
    <source>
        <dbReference type="SAM" id="Phobius"/>
    </source>
</evidence>
<proteinExistence type="predicted"/>
<keyword evidence="2" id="KW-1133">Transmembrane helix</keyword>
<accession>A0AAD4K3D3</accession>